<feature type="non-terminal residue" evidence="1">
    <location>
        <position position="199"/>
    </location>
</feature>
<name>A0A383D555_9ZZZZ</name>
<proteinExistence type="predicted"/>
<accession>A0A383D555</accession>
<dbReference type="AlphaFoldDB" id="A0A383D555"/>
<reference evidence="1" key="1">
    <citation type="submission" date="2018-05" db="EMBL/GenBank/DDBJ databases">
        <authorList>
            <person name="Lanie J.A."/>
            <person name="Ng W.-L."/>
            <person name="Kazmierczak K.M."/>
            <person name="Andrzejewski T.M."/>
            <person name="Davidsen T.M."/>
            <person name="Wayne K.J."/>
            <person name="Tettelin H."/>
            <person name="Glass J.I."/>
            <person name="Rusch D."/>
            <person name="Podicherti R."/>
            <person name="Tsui H.-C.T."/>
            <person name="Winkler M.E."/>
        </authorList>
    </citation>
    <scope>NUCLEOTIDE SEQUENCE</scope>
</reference>
<gene>
    <name evidence="1" type="ORF">METZ01_LOCUS492284</name>
</gene>
<dbReference type="EMBL" id="UINC01214274">
    <property type="protein sequence ID" value="SVE39430.1"/>
    <property type="molecule type" value="Genomic_DNA"/>
</dbReference>
<evidence type="ECO:0008006" key="2">
    <source>
        <dbReference type="Google" id="ProtNLM"/>
    </source>
</evidence>
<protein>
    <recommendedName>
        <fullName evidence="2">TonB-dependent receptor-like beta-barrel domain-containing protein</fullName>
    </recommendedName>
</protein>
<organism evidence="1">
    <name type="scientific">marine metagenome</name>
    <dbReference type="NCBI Taxonomy" id="408172"/>
    <lineage>
        <taxon>unclassified sequences</taxon>
        <taxon>metagenomes</taxon>
        <taxon>ecological metagenomes</taxon>
    </lineage>
</organism>
<evidence type="ECO:0000313" key="1">
    <source>
        <dbReference type="EMBL" id="SVE39430.1"/>
    </source>
</evidence>
<sequence>MAAYTVKYGGEFYMDGQNARNAGMGGYSASFSDGSNPALLVHSSEPSVHFSHKNKFTGLADINSFSVLYWGENSPIYISLLSRRVNHIPDTRLAWMDDGDSTPEIGEINYFNIEEISQQEIGVKIASIRTYNQITLGVNVKPFYTGLAEYNAWGLSGDIAAIYHKYDKTEFSLRIEDIINFKNWNTSTIETFRPLIMAG</sequence>